<proteinExistence type="predicted"/>
<dbReference type="PROSITE" id="PS51900">
    <property type="entry name" value="CB"/>
    <property type="match status" value="1"/>
</dbReference>
<gene>
    <name evidence="5" type="ORF">MPL3365_170168</name>
</gene>
<evidence type="ECO:0000313" key="5">
    <source>
        <dbReference type="EMBL" id="CDX52931.1"/>
    </source>
</evidence>
<evidence type="ECO:0000313" key="6">
    <source>
        <dbReference type="Proteomes" id="UP000046122"/>
    </source>
</evidence>
<evidence type="ECO:0000256" key="3">
    <source>
        <dbReference type="PROSITE-ProRule" id="PRU01248"/>
    </source>
</evidence>
<reference evidence="5 6" key="1">
    <citation type="submission" date="2014-08" db="EMBL/GenBank/DDBJ databases">
        <authorList>
            <person name="Moulin Lionel"/>
        </authorList>
    </citation>
    <scope>NUCLEOTIDE SEQUENCE [LARGE SCALE GENOMIC DNA]</scope>
</reference>
<keyword evidence="2 3" id="KW-0238">DNA-binding</keyword>
<keyword evidence="1" id="KW-0229">DNA integration</keyword>
<dbReference type="Proteomes" id="UP000046122">
    <property type="component" value="Unassembled WGS sequence"/>
</dbReference>
<dbReference type="EMBL" id="CCNE01000009">
    <property type="protein sequence ID" value="CDX52931.1"/>
    <property type="molecule type" value="Genomic_DNA"/>
</dbReference>
<dbReference type="AlphaFoldDB" id="A0A090FZ18"/>
<dbReference type="GO" id="GO:0003677">
    <property type="term" value="F:DNA binding"/>
    <property type="evidence" value="ECO:0007669"/>
    <property type="project" value="UniProtKB-UniRule"/>
</dbReference>
<dbReference type="Gene3D" id="1.10.150.130">
    <property type="match status" value="1"/>
</dbReference>
<dbReference type="GO" id="GO:0015074">
    <property type="term" value="P:DNA integration"/>
    <property type="evidence" value="ECO:0007669"/>
    <property type="project" value="UniProtKB-KW"/>
</dbReference>
<evidence type="ECO:0000256" key="2">
    <source>
        <dbReference type="ARBA" id="ARBA00023125"/>
    </source>
</evidence>
<name>A0A090FZ18_MESPL</name>
<evidence type="ECO:0000259" key="4">
    <source>
        <dbReference type="PROSITE" id="PS51900"/>
    </source>
</evidence>
<accession>A0A090FZ18</accession>
<dbReference type="InterPro" id="IPR004107">
    <property type="entry name" value="Integrase_SAM-like_N"/>
</dbReference>
<dbReference type="InterPro" id="IPR010998">
    <property type="entry name" value="Integrase_recombinase_N"/>
</dbReference>
<dbReference type="InterPro" id="IPR044068">
    <property type="entry name" value="CB"/>
</dbReference>
<feature type="domain" description="Core-binding (CB)" evidence="4">
    <location>
        <begin position="26"/>
        <end position="110"/>
    </location>
</feature>
<organism evidence="5 6">
    <name type="scientific">Mesorhizobium plurifarium</name>
    <dbReference type="NCBI Taxonomy" id="69974"/>
    <lineage>
        <taxon>Bacteria</taxon>
        <taxon>Pseudomonadati</taxon>
        <taxon>Pseudomonadota</taxon>
        <taxon>Alphaproteobacteria</taxon>
        <taxon>Hyphomicrobiales</taxon>
        <taxon>Phyllobacteriaceae</taxon>
        <taxon>Mesorhizobium</taxon>
    </lineage>
</organism>
<protein>
    <recommendedName>
        <fullName evidence="4">Core-binding (CB) domain-containing protein</fullName>
    </recommendedName>
</protein>
<evidence type="ECO:0000256" key="1">
    <source>
        <dbReference type="ARBA" id="ARBA00022908"/>
    </source>
</evidence>
<dbReference type="Pfam" id="PF02899">
    <property type="entry name" value="Phage_int_SAM_1"/>
    <property type="match status" value="1"/>
</dbReference>
<sequence length="121" mass="13395">MCECTGRIFTRFLAATGRLISIEQSDPASQLCRRYHRYFTEVRGLSQHSLDCHGQTVADFLSRGVPADHDLSAVAAADVEAFVQLKSKENNRQSLQHVIAHLRALLRYCGDRGEALGGLHG</sequence>